<dbReference type="SUPFAM" id="SSF56112">
    <property type="entry name" value="Protein kinase-like (PK-like)"/>
    <property type="match status" value="1"/>
</dbReference>
<evidence type="ECO:0000259" key="5">
    <source>
        <dbReference type="PROSITE" id="PS50011"/>
    </source>
</evidence>
<evidence type="ECO:0000256" key="4">
    <source>
        <dbReference type="SAM" id="MobiDB-lite"/>
    </source>
</evidence>
<dbReference type="PANTHER" id="PTHR45832:SF22">
    <property type="entry name" value="SERINE_THREONINE-PROTEIN KINASE SAMKA-RELATED"/>
    <property type="match status" value="1"/>
</dbReference>
<feature type="compositionally biased region" description="Low complexity" evidence="4">
    <location>
        <begin position="410"/>
        <end position="422"/>
    </location>
</feature>
<organism evidence="7 8">
    <name type="scientific">Aphanomyces stellatus</name>
    <dbReference type="NCBI Taxonomy" id="120398"/>
    <lineage>
        <taxon>Eukaryota</taxon>
        <taxon>Sar</taxon>
        <taxon>Stramenopiles</taxon>
        <taxon>Oomycota</taxon>
        <taxon>Saprolegniomycetes</taxon>
        <taxon>Saprolegniales</taxon>
        <taxon>Verrucalvaceae</taxon>
        <taxon>Aphanomyces</taxon>
    </lineage>
</organism>
<dbReference type="EMBL" id="VJMH01005113">
    <property type="protein sequence ID" value="KAF0700754.1"/>
    <property type="molecule type" value="Genomic_DNA"/>
</dbReference>
<dbReference type="Gene3D" id="1.10.510.10">
    <property type="entry name" value="Transferase(Phosphotransferase) domain 1"/>
    <property type="match status" value="1"/>
</dbReference>
<evidence type="ECO:0000313" key="8">
    <source>
        <dbReference type="Proteomes" id="UP000332933"/>
    </source>
</evidence>
<dbReference type="SMART" id="SM00220">
    <property type="entry name" value="S_TKc"/>
    <property type="match status" value="1"/>
</dbReference>
<accession>A0A485KL47</accession>
<feature type="domain" description="Protein kinase" evidence="5">
    <location>
        <begin position="11"/>
        <end position="335"/>
    </location>
</feature>
<gene>
    <name evidence="7" type="primary">Aste57867_8707</name>
    <name evidence="6" type="ORF">As57867_008673</name>
    <name evidence="7" type="ORF">ASTE57867_8707</name>
</gene>
<name>A0A485KL47_9STRA</name>
<dbReference type="Proteomes" id="UP000332933">
    <property type="component" value="Unassembled WGS sequence"/>
</dbReference>
<dbReference type="GO" id="GO:0005524">
    <property type="term" value="F:ATP binding"/>
    <property type="evidence" value="ECO:0007669"/>
    <property type="project" value="UniProtKB-KW"/>
</dbReference>
<evidence type="ECO:0000256" key="1">
    <source>
        <dbReference type="ARBA" id="ARBA00008874"/>
    </source>
</evidence>
<dbReference type="Pfam" id="PF00069">
    <property type="entry name" value="Pkinase"/>
    <property type="match status" value="1"/>
</dbReference>
<keyword evidence="3" id="KW-0067">ATP-binding</keyword>
<dbReference type="InterPro" id="IPR011009">
    <property type="entry name" value="Kinase-like_dom_sf"/>
</dbReference>
<dbReference type="PANTHER" id="PTHR45832">
    <property type="entry name" value="SERINE/THREONINE-PROTEIN KINASE SAMKA-RELATED-RELATED"/>
    <property type="match status" value="1"/>
</dbReference>
<dbReference type="GO" id="GO:0004672">
    <property type="term" value="F:protein kinase activity"/>
    <property type="evidence" value="ECO:0007669"/>
    <property type="project" value="InterPro"/>
</dbReference>
<evidence type="ECO:0000256" key="3">
    <source>
        <dbReference type="ARBA" id="ARBA00022840"/>
    </source>
</evidence>
<dbReference type="AlphaFoldDB" id="A0A485KL47"/>
<sequence>MSKMQLTCTYKLCTDPYARGRLGRLYQAIDCASGTVVSIEDIEFTNDEAAAAWYPTLYHEMSEMEHVRHPNLIHYNSLTLSVNRMHVVSEHAAGGTLQKVLADFDQLHRAIVPQFVAGLLLGLQALHQRGMVHGELSSARVFVGQHGGLKIGCYYPSVTTTEELKQQRVLMSGRSNAATPMRLWLSLTEGMTRDLRSVLWLMTEMLSLSLSQRGINIDPPRLLQLIADYPLEQSFLAHAMQLMLDLPHLDVDAAYERLFSHTYLTPSTWDELVQQETPQQVRVANATLELEQCAATRAELHREIDSWLEDFEASHHRPPKKKDWPAEIVDFHMRLSALKVHMQDLHDAVHHDTANIFGLKNPATLPPNPTDRTITAPETHREHRRRSTAQEAFLSQASARTNSDVEAKAVRAQQQSALRQQRNIAAFKMTSPEDVDDNRNAAHEP</sequence>
<reference evidence="6" key="2">
    <citation type="submission" date="2019-06" db="EMBL/GenBank/DDBJ databases">
        <title>Genomics analysis of Aphanomyces spp. identifies a new class of oomycete effector associated with host adaptation.</title>
        <authorList>
            <person name="Gaulin E."/>
        </authorList>
    </citation>
    <scope>NUCLEOTIDE SEQUENCE</scope>
    <source>
        <strain evidence="6">CBS 578.67</strain>
    </source>
</reference>
<evidence type="ECO:0000256" key="2">
    <source>
        <dbReference type="ARBA" id="ARBA00022741"/>
    </source>
</evidence>
<dbReference type="InterPro" id="IPR051931">
    <property type="entry name" value="PAK3-like"/>
</dbReference>
<feature type="compositionally biased region" description="Polar residues" evidence="4">
    <location>
        <begin position="389"/>
        <end position="402"/>
    </location>
</feature>
<keyword evidence="8" id="KW-1185">Reference proteome</keyword>
<proteinExistence type="inferred from homology"/>
<evidence type="ECO:0000313" key="6">
    <source>
        <dbReference type="EMBL" id="KAF0700754.1"/>
    </source>
</evidence>
<protein>
    <submittedName>
        <fullName evidence="7">Aste57867_8707 protein</fullName>
    </submittedName>
</protein>
<dbReference type="OrthoDB" id="166624at2759"/>
<reference evidence="7 8" key="1">
    <citation type="submission" date="2019-03" db="EMBL/GenBank/DDBJ databases">
        <authorList>
            <person name="Gaulin E."/>
            <person name="Dumas B."/>
        </authorList>
    </citation>
    <scope>NUCLEOTIDE SEQUENCE [LARGE SCALE GENOMIC DNA]</scope>
    <source>
        <strain evidence="7">CBS 568.67</strain>
    </source>
</reference>
<keyword evidence="2" id="KW-0547">Nucleotide-binding</keyword>
<dbReference type="InterPro" id="IPR000719">
    <property type="entry name" value="Prot_kinase_dom"/>
</dbReference>
<feature type="region of interest" description="Disordered" evidence="4">
    <location>
        <begin position="359"/>
        <end position="445"/>
    </location>
</feature>
<comment type="similarity">
    <text evidence="1">Belongs to the protein kinase superfamily. STE Ser/Thr protein kinase family. STE20 subfamily.</text>
</comment>
<dbReference type="EMBL" id="CAADRA010005134">
    <property type="protein sequence ID" value="VFT85593.1"/>
    <property type="molecule type" value="Genomic_DNA"/>
</dbReference>
<dbReference type="PROSITE" id="PS50011">
    <property type="entry name" value="PROTEIN_KINASE_DOM"/>
    <property type="match status" value="1"/>
</dbReference>
<evidence type="ECO:0000313" key="7">
    <source>
        <dbReference type="EMBL" id="VFT85593.1"/>
    </source>
</evidence>